<dbReference type="Proteomes" id="UP000003250">
    <property type="component" value="Unassembled WGS sequence"/>
</dbReference>
<keyword evidence="3" id="KW-1185">Reference proteome</keyword>
<sequence length="53" mass="5467">MGAEAGKAIEEAMAAEMETEGMPAGRDKGDQDQAPATRIRVAPAPEALTPTRA</sequence>
<proteinExistence type="predicted"/>
<evidence type="ECO:0000256" key="1">
    <source>
        <dbReference type="SAM" id="MobiDB-lite"/>
    </source>
</evidence>
<reference evidence="2 3" key="1">
    <citation type="journal article" date="2012" name="J. Bacteriol.">
        <title>Draft Genome Sequence of Mesorhizobium alhagi CCNWXJ12-2T, a Novel Salt-Resistant Species Isolated from the Desert of Northwestern China.</title>
        <authorList>
            <person name="Zhou M."/>
            <person name="Chen W."/>
            <person name="Chen H."/>
            <person name="Wei G."/>
        </authorList>
    </citation>
    <scope>NUCLEOTIDE SEQUENCE [LARGE SCALE GENOMIC DNA]</scope>
    <source>
        <strain evidence="2 3">CCNWXJ12-2</strain>
    </source>
</reference>
<dbReference type="AlphaFoldDB" id="H0I0Q3"/>
<organism evidence="2 3">
    <name type="scientific">Mesorhizobium alhagi CCNWXJ12-2</name>
    <dbReference type="NCBI Taxonomy" id="1107882"/>
    <lineage>
        <taxon>Bacteria</taxon>
        <taxon>Pseudomonadati</taxon>
        <taxon>Pseudomonadota</taxon>
        <taxon>Alphaproteobacteria</taxon>
        <taxon>Hyphomicrobiales</taxon>
        <taxon>Phyllobacteriaceae</taxon>
        <taxon>Allomesorhizobium</taxon>
    </lineage>
</organism>
<accession>H0I0Q3</accession>
<protein>
    <submittedName>
        <fullName evidence="2">Uncharacterized protein</fullName>
    </submittedName>
</protein>
<evidence type="ECO:0000313" key="2">
    <source>
        <dbReference type="EMBL" id="EHK53447.1"/>
    </source>
</evidence>
<dbReference type="EMBL" id="AHAM01000269">
    <property type="protein sequence ID" value="EHK53447.1"/>
    <property type="molecule type" value="Genomic_DNA"/>
</dbReference>
<evidence type="ECO:0000313" key="3">
    <source>
        <dbReference type="Proteomes" id="UP000003250"/>
    </source>
</evidence>
<name>H0I0Q3_9HYPH</name>
<feature type="region of interest" description="Disordered" evidence="1">
    <location>
        <begin position="18"/>
        <end position="53"/>
    </location>
</feature>
<dbReference type="PATRIC" id="fig|1107882.3.peg.5847"/>
<gene>
    <name evidence="2" type="ORF">MAXJ12_30202</name>
</gene>